<dbReference type="SUPFAM" id="SSF53474">
    <property type="entry name" value="alpha/beta-Hydrolases"/>
    <property type="match status" value="1"/>
</dbReference>
<keyword evidence="3" id="KW-1185">Reference proteome</keyword>
<dbReference type="EMBL" id="CP001814">
    <property type="protein sequence ID" value="ACZ87543.1"/>
    <property type="molecule type" value="Genomic_DNA"/>
</dbReference>
<dbReference type="ESTHER" id="strrd-d2b519">
    <property type="family name" value="6_AlphaBeta_hydrolase"/>
</dbReference>
<dbReference type="Gene3D" id="3.40.50.1820">
    <property type="entry name" value="alpha/beta hydrolase"/>
    <property type="match status" value="1"/>
</dbReference>
<dbReference type="Pfam" id="PF12697">
    <property type="entry name" value="Abhydrolase_6"/>
    <property type="match status" value="1"/>
</dbReference>
<name>D2B519_STRRD</name>
<dbReference type="KEGG" id="sro:Sros_4695"/>
<dbReference type="InterPro" id="IPR000073">
    <property type="entry name" value="AB_hydrolase_1"/>
</dbReference>
<proteinExistence type="predicted"/>
<dbReference type="eggNOG" id="COG2267">
    <property type="taxonomic scope" value="Bacteria"/>
</dbReference>
<protein>
    <recommendedName>
        <fullName evidence="1">AB hydrolase-1 domain-containing protein</fullName>
    </recommendedName>
</protein>
<evidence type="ECO:0000313" key="2">
    <source>
        <dbReference type="EMBL" id="ACZ87543.1"/>
    </source>
</evidence>
<dbReference type="HOGENOM" id="CLU_020336_27_1_11"/>
<reference evidence="2 3" key="1">
    <citation type="journal article" date="2010" name="Stand. Genomic Sci.">
        <title>Complete genome sequence of Streptosporangium roseum type strain (NI 9100).</title>
        <authorList>
            <person name="Nolan M."/>
            <person name="Sikorski J."/>
            <person name="Jando M."/>
            <person name="Lucas S."/>
            <person name="Lapidus A."/>
            <person name="Glavina Del Rio T."/>
            <person name="Chen F."/>
            <person name="Tice H."/>
            <person name="Pitluck S."/>
            <person name="Cheng J.F."/>
            <person name="Chertkov O."/>
            <person name="Sims D."/>
            <person name="Meincke L."/>
            <person name="Brettin T."/>
            <person name="Han C."/>
            <person name="Detter J.C."/>
            <person name="Bruce D."/>
            <person name="Goodwin L."/>
            <person name="Land M."/>
            <person name="Hauser L."/>
            <person name="Chang Y.J."/>
            <person name="Jeffries C.D."/>
            <person name="Ivanova N."/>
            <person name="Mavromatis K."/>
            <person name="Mikhailova N."/>
            <person name="Chen A."/>
            <person name="Palaniappan K."/>
            <person name="Chain P."/>
            <person name="Rohde M."/>
            <person name="Goker M."/>
            <person name="Bristow J."/>
            <person name="Eisen J.A."/>
            <person name="Markowitz V."/>
            <person name="Hugenholtz P."/>
            <person name="Kyrpides N.C."/>
            <person name="Klenk H.P."/>
        </authorList>
    </citation>
    <scope>NUCLEOTIDE SEQUENCE [LARGE SCALE GENOMIC DNA]</scope>
    <source>
        <strain evidence="3">ATCC 12428 / DSM 43021 / JCM 3005 / NI 9100</strain>
    </source>
</reference>
<sequence length="293" mass="30599">MTSPTIYTSPAGERQVRTWCRDRLGSWATRHRTHTLETGLGATTVVTAGQGPGVLLLPGTNFCAATLLEVADALVPDHQVIMADLPGQPGLSTAHRPRRRRLAAYGRWAGEVAGQVSGGPVTMVGHSLGAAVALAAHPGPQINGLVLVSPAGLSRARLTPALLGVTLPWLAAPTPVRSQALLRYMSGQSRARTGPDPMLTAWMTLVARHSRTSLAPAPLPAPVVRRWAGTPVVVATGAADCFYPPARIGGPARALLSTDVVAVPGLGHLGPHEDPALLPALLGRLRAARFSRR</sequence>
<dbReference type="PANTHER" id="PTHR46438:SF2">
    <property type="entry name" value="ALPHA_BETA-HYDROLASES SUPERFAMILY PROTEIN"/>
    <property type="match status" value="1"/>
</dbReference>
<dbReference type="RefSeq" id="WP_012891284.1">
    <property type="nucleotide sequence ID" value="NC_013595.1"/>
</dbReference>
<dbReference type="STRING" id="479432.Sros_4695"/>
<dbReference type="AlphaFoldDB" id="D2B519"/>
<evidence type="ECO:0000313" key="3">
    <source>
        <dbReference type="Proteomes" id="UP000002029"/>
    </source>
</evidence>
<evidence type="ECO:0000259" key="1">
    <source>
        <dbReference type="Pfam" id="PF12697"/>
    </source>
</evidence>
<dbReference type="GO" id="GO:0003824">
    <property type="term" value="F:catalytic activity"/>
    <property type="evidence" value="ECO:0007669"/>
    <property type="project" value="UniProtKB-ARBA"/>
</dbReference>
<dbReference type="InterPro" id="IPR029058">
    <property type="entry name" value="AB_hydrolase_fold"/>
</dbReference>
<gene>
    <name evidence="2" type="ordered locus">Sros_4695</name>
</gene>
<dbReference type="PANTHER" id="PTHR46438">
    <property type="entry name" value="ALPHA/BETA-HYDROLASES SUPERFAMILY PROTEIN"/>
    <property type="match status" value="1"/>
</dbReference>
<organism evidence="2 3">
    <name type="scientific">Streptosporangium roseum (strain ATCC 12428 / DSM 43021 / JCM 3005 / KCTC 9067 / NCIMB 10171 / NRRL 2505 / NI 9100)</name>
    <dbReference type="NCBI Taxonomy" id="479432"/>
    <lineage>
        <taxon>Bacteria</taxon>
        <taxon>Bacillati</taxon>
        <taxon>Actinomycetota</taxon>
        <taxon>Actinomycetes</taxon>
        <taxon>Streptosporangiales</taxon>
        <taxon>Streptosporangiaceae</taxon>
        <taxon>Streptosporangium</taxon>
    </lineage>
</organism>
<feature type="domain" description="AB hydrolase-1" evidence="1">
    <location>
        <begin position="54"/>
        <end position="276"/>
    </location>
</feature>
<dbReference type="Proteomes" id="UP000002029">
    <property type="component" value="Chromosome"/>
</dbReference>
<accession>D2B519</accession>